<evidence type="ECO:0000256" key="5">
    <source>
        <dbReference type="ARBA" id="ARBA00025606"/>
    </source>
</evidence>
<dbReference type="PANTHER" id="PTHR34108:SF1">
    <property type="entry name" value="SEPTUM SITE-DETERMINING PROTEIN MINC"/>
    <property type="match status" value="1"/>
</dbReference>
<dbReference type="InterPro" id="IPR005526">
    <property type="entry name" value="Septum_form_inhib_MinC_C"/>
</dbReference>
<accession>A0A1M6LWE6</accession>
<dbReference type="SUPFAM" id="SSF63848">
    <property type="entry name" value="Cell-division inhibitor MinC, C-terminal domain"/>
    <property type="match status" value="1"/>
</dbReference>
<sequence>MDLKNYVEFKGTKDGLVLLLNETSDFESIKRQLIERLEKAKNFFEGAKVKSIQGKLLSKNEEDEIIDIINNKYGMIMVREEIKSSAAEKSKIEVFEGLEEGITKFVNSTLRSGTKIEFEGNLVIIGDINPGAEVRAHGNIVVMGVLRGIAHAGANGNRKAFVTALKLIPTQLRIADYIARSPDSNIFNPKYPEIAFIKNDMIVIEPYLTKKR</sequence>
<dbReference type="Gene3D" id="2.160.20.70">
    <property type="match status" value="1"/>
</dbReference>
<comment type="subunit">
    <text evidence="6 7">Interacts with MinD and FtsZ.</text>
</comment>
<dbReference type="GO" id="GO:0051302">
    <property type="term" value="P:regulation of cell division"/>
    <property type="evidence" value="ECO:0007669"/>
    <property type="project" value="InterPro"/>
</dbReference>
<dbReference type="Pfam" id="PF03775">
    <property type="entry name" value="MinC_C"/>
    <property type="match status" value="1"/>
</dbReference>
<dbReference type="InterPro" id="IPR007874">
    <property type="entry name" value="MinC_N"/>
</dbReference>
<organism evidence="10 11">
    <name type="scientific">Caminicella sporogenes DSM 14501</name>
    <dbReference type="NCBI Taxonomy" id="1121266"/>
    <lineage>
        <taxon>Bacteria</taxon>
        <taxon>Bacillati</taxon>
        <taxon>Bacillota</taxon>
        <taxon>Clostridia</taxon>
        <taxon>Peptostreptococcales</taxon>
        <taxon>Caminicellaceae</taxon>
        <taxon>Caminicella</taxon>
    </lineage>
</organism>
<evidence type="ECO:0000259" key="9">
    <source>
        <dbReference type="Pfam" id="PF05209"/>
    </source>
</evidence>
<evidence type="ECO:0000256" key="3">
    <source>
        <dbReference type="ARBA" id="ARBA00023210"/>
    </source>
</evidence>
<gene>
    <name evidence="7" type="primary">minC</name>
    <name evidence="10" type="ORF">SAMN02745883_00372</name>
</gene>
<keyword evidence="4 7" id="KW-0131">Cell cycle</keyword>
<evidence type="ECO:0000256" key="7">
    <source>
        <dbReference type="HAMAP-Rule" id="MF_00267"/>
    </source>
</evidence>
<dbReference type="EMBL" id="FRAJ01000003">
    <property type="protein sequence ID" value="SHJ75471.1"/>
    <property type="molecule type" value="Genomic_DNA"/>
</dbReference>
<dbReference type="PANTHER" id="PTHR34108">
    <property type="entry name" value="SEPTUM SITE-DETERMINING PROTEIN MINC"/>
    <property type="match status" value="1"/>
</dbReference>
<dbReference type="GO" id="GO:1901891">
    <property type="term" value="P:regulation of cell septum assembly"/>
    <property type="evidence" value="ECO:0007669"/>
    <property type="project" value="InterPro"/>
</dbReference>
<keyword evidence="3 7" id="KW-0717">Septation</keyword>
<dbReference type="Gene3D" id="3.30.160.540">
    <property type="match status" value="1"/>
</dbReference>
<dbReference type="GO" id="GO:0000917">
    <property type="term" value="P:division septum assembly"/>
    <property type="evidence" value="ECO:0007669"/>
    <property type="project" value="UniProtKB-KW"/>
</dbReference>
<evidence type="ECO:0000256" key="6">
    <source>
        <dbReference type="ARBA" id="ARBA00046874"/>
    </source>
</evidence>
<dbReference type="HAMAP" id="MF_00267">
    <property type="entry name" value="MinC"/>
    <property type="match status" value="1"/>
</dbReference>
<evidence type="ECO:0000256" key="2">
    <source>
        <dbReference type="ARBA" id="ARBA00022618"/>
    </source>
</evidence>
<evidence type="ECO:0000259" key="8">
    <source>
        <dbReference type="Pfam" id="PF03775"/>
    </source>
</evidence>
<dbReference type="STRING" id="1121266.SAMN02745883_00372"/>
<dbReference type="Proteomes" id="UP000184082">
    <property type="component" value="Unassembled WGS sequence"/>
</dbReference>
<dbReference type="RefSeq" id="WP_072965671.1">
    <property type="nucleotide sequence ID" value="NZ_FRAJ01000003.1"/>
</dbReference>
<comment type="similarity">
    <text evidence="1 7">Belongs to the MinC family.</text>
</comment>
<reference evidence="10 11" key="1">
    <citation type="submission" date="2016-11" db="EMBL/GenBank/DDBJ databases">
        <authorList>
            <person name="Jaros S."/>
            <person name="Januszkiewicz K."/>
            <person name="Wedrychowicz H."/>
        </authorList>
    </citation>
    <scope>NUCLEOTIDE SEQUENCE [LARGE SCALE GENOMIC DNA]</scope>
    <source>
        <strain evidence="10 11">DSM 14501</strain>
    </source>
</reference>
<keyword evidence="2 7" id="KW-0132">Cell division</keyword>
<dbReference type="AlphaFoldDB" id="A0A1M6LWE6"/>
<dbReference type="NCBIfam" id="TIGR01222">
    <property type="entry name" value="minC"/>
    <property type="match status" value="1"/>
</dbReference>
<dbReference type="GO" id="GO:0000902">
    <property type="term" value="P:cell morphogenesis"/>
    <property type="evidence" value="ECO:0007669"/>
    <property type="project" value="InterPro"/>
</dbReference>
<dbReference type="InterPro" id="IPR016098">
    <property type="entry name" value="CAP/MinC_C"/>
</dbReference>
<name>A0A1M6LWE6_9FIRM</name>
<feature type="domain" description="Septum formation inhibitor MinC C-terminal" evidence="8">
    <location>
        <begin position="105"/>
        <end position="205"/>
    </location>
</feature>
<dbReference type="InterPro" id="IPR013033">
    <property type="entry name" value="MinC"/>
</dbReference>
<keyword evidence="11" id="KW-1185">Reference proteome</keyword>
<evidence type="ECO:0000313" key="10">
    <source>
        <dbReference type="EMBL" id="SHJ75471.1"/>
    </source>
</evidence>
<dbReference type="InterPro" id="IPR036145">
    <property type="entry name" value="MinC_C_sf"/>
</dbReference>
<evidence type="ECO:0000256" key="4">
    <source>
        <dbReference type="ARBA" id="ARBA00023306"/>
    </source>
</evidence>
<evidence type="ECO:0000313" key="11">
    <source>
        <dbReference type="Proteomes" id="UP000184082"/>
    </source>
</evidence>
<comment type="function">
    <text evidence="5 7">Cell division inhibitor that blocks the formation of polar Z ring septums. Rapidly oscillates between the poles of the cell to destabilize FtsZ filaments that have formed before they mature into polar Z rings. Prevents FtsZ polymerization.</text>
</comment>
<evidence type="ECO:0000256" key="1">
    <source>
        <dbReference type="ARBA" id="ARBA00006291"/>
    </source>
</evidence>
<protein>
    <recommendedName>
        <fullName evidence="7">Probable septum site-determining protein MinC</fullName>
    </recommendedName>
</protein>
<dbReference type="Pfam" id="PF05209">
    <property type="entry name" value="MinC_N"/>
    <property type="match status" value="1"/>
</dbReference>
<proteinExistence type="inferred from homology"/>
<feature type="domain" description="Septum formation inhibitor MinC N-terminal" evidence="9">
    <location>
        <begin position="7"/>
        <end position="75"/>
    </location>
</feature>